<dbReference type="Pfam" id="PF00069">
    <property type="entry name" value="Pkinase"/>
    <property type="match status" value="1"/>
</dbReference>
<comment type="similarity">
    <text evidence="4">Belongs to the protein kinase superfamily.</text>
</comment>
<dbReference type="PROSITE" id="PS00107">
    <property type="entry name" value="PROTEIN_KINASE_ATP"/>
    <property type="match status" value="1"/>
</dbReference>
<dbReference type="GO" id="GO:0005634">
    <property type="term" value="C:nucleus"/>
    <property type="evidence" value="ECO:0007669"/>
    <property type="project" value="TreeGrafter"/>
</dbReference>
<feature type="non-terminal residue" evidence="6">
    <location>
        <position position="355"/>
    </location>
</feature>
<reference evidence="6" key="1">
    <citation type="journal article" date="2021" name="Nat. Commun.">
        <title>Genetic determinants of endophytism in the Arabidopsis root mycobiome.</title>
        <authorList>
            <person name="Mesny F."/>
            <person name="Miyauchi S."/>
            <person name="Thiergart T."/>
            <person name="Pickel B."/>
            <person name="Atanasova L."/>
            <person name="Karlsson M."/>
            <person name="Huettel B."/>
            <person name="Barry K.W."/>
            <person name="Haridas S."/>
            <person name="Chen C."/>
            <person name="Bauer D."/>
            <person name="Andreopoulos W."/>
            <person name="Pangilinan J."/>
            <person name="LaButti K."/>
            <person name="Riley R."/>
            <person name="Lipzen A."/>
            <person name="Clum A."/>
            <person name="Drula E."/>
            <person name="Henrissat B."/>
            <person name="Kohler A."/>
            <person name="Grigoriev I.V."/>
            <person name="Martin F.M."/>
            <person name="Hacquard S."/>
        </authorList>
    </citation>
    <scope>NUCLEOTIDE SEQUENCE</scope>
    <source>
        <strain evidence="6">MPI-SDFR-AT-0120</strain>
    </source>
</reference>
<keyword evidence="6" id="KW-0418">Kinase</keyword>
<dbReference type="OrthoDB" id="4062651at2759"/>
<organism evidence="6 7">
    <name type="scientific">Paraphoma chrysanthemicola</name>
    <dbReference type="NCBI Taxonomy" id="798071"/>
    <lineage>
        <taxon>Eukaryota</taxon>
        <taxon>Fungi</taxon>
        <taxon>Dikarya</taxon>
        <taxon>Ascomycota</taxon>
        <taxon>Pezizomycotina</taxon>
        <taxon>Dothideomycetes</taxon>
        <taxon>Pleosporomycetidae</taxon>
        <taxon>Pleosporales</taxon>
        <taxon>Pleosporineae</taxon>
        <taxon>Phaeosphaeriaceae</taxon>
        <taxon>Paraphoma</taxon>
    </lineage>
</organism>
<comment type="caution">
    <text evidence="6">The sequence shown here is derived from an EMBL/GenBank/DDBJ whole genome shotgun (WGS) entry which is preliminary data.</text>
</comment>
<evidence type="ECO:0000259" key="5">
    <source>
        <dbReference type="PROSITE" id="PS50011"/>
    </source>
</evidence>
<dbReference type="InterPro" id="IPR000719">
    <property type="entry name" value="Prot_kinase_dom"/>
</dbReference>
<dbReference type="SUPFAM" id="SSF56112">
    <property type="entry name" value="Protein kinase-like (PK-like)"/>
    <property type="match status" value="1"/>
</dbReference>
<accession>A0A8K0R4G0</accession>
<proteinExistence type="inferred from homology"/>
<dbReference type="EMBL" id="JAGMVJ010000010">
    <property type="protein sequence ID" value="KAH7086896.1"/>
    <property type="molecule type" value="Genomic_DNA"/>
</dbReference>
<dbReference type="InterPro" id="IPR017441">
    <property type="entry name" value="Protein_kinase_ATP_BS"/>
</dbReference>
<evidence type="ECO:0000313" key="7">
    <source>
        <dbReference type="Proteomes" id="UP000813461"/>
    </source>
</evidence>
<dbReference type="PANTHER" id="PTHR44167:SF24">
    <property type="entry name" value="SERINE_THREONINE-PROTEIN KINASE CHK2"/>
    <property type="match status" value="1"/>
</dbReference>
<dbReference type="GO" id="GO:0004674">
    <property type="term" value="F:protein serine/threonine kinase activity"/>
    <property type="evidence" value="ECO:0007669"/>
    <property type="project" value="UniProtKB-KW"/>
</dbReference>
<keyword evidence="6" id="KW-0808">Transferase</keyword>
<keyword evidence="4" id="KW-0723">Serine/threonine-protein kinase</keyword>
<dbReference type="GO" id="GO:0044773">
    <property type="term" value="P:mitotic DNA damage checkpoint signaling"/>
    <property type="evidence" value="ECO:0007669"/>
    <property type="project" value="TreeGrafter"/>
</dbReference>
<dbReference type="PANTHER" id="PTHR44167">
    <property type="entry name" value="OVARIAN-SPECIFIC SERINE/THREONINE-PROTEIN KINASE LOK-RELATED"/>
    <property type="match status" value="1"/>
</dbReference>
<dbReference type="PROSITE" id="PS50011">
    <property type="entry name" value="PROTEIN_KINASE_DOM"/>
    <property type="match status" value="1"/>
</dbReference>
<dbReference type="InterPro" id="IPR011009">
    <property type="entry name" value="Kinase-like_dom_sf"/>
</dbReference>
<dbReference type="PROSITE" id="PS00108">
    <property type="entry name" value="PROTEIN_KINASE_ST"/>
    <property type="match status" value="1"/>
</dbReference>
<dbReference type="GO" id="GO:0005524">
    <property type="term" value="F:ATP binding"/>
    <property type="evidence" value="ECO:0007669"/>
    <property type="project" value="UniProtKB-UniRule"/>
</dbReference>
<name>A0A8K0R4G0_9PLEO</name>
<keyword evidence="1 3" id="KW-0547">Nucleotide-binding</keyword>
<dbReference type="Gene3D" id="1.10.510.10">
    <property type="entry name" value="Transferase(Phosphotransferase) domain 1"/>
    <property type="match status" value="1"/>
</dbReference>
<dbReference type="Proteomes" id="UP000813461">
    <property type="component" value="Unassembled WGS sequence"/>
</dbReference>
<keyword evidence="2 3" id="KW-0067">ATP-binding</keyword>
<feature type="domain" description="Protein kinase" evidence="5">
    <location>
        <begin position="107"/>
        <end position="355"/>
    </location>
</feature>
<protein>
    <submittedName>
        <fullName evidence="6">Kinase-like domain-containing protein</fullName>
    </submittedName>
</protein>
<evidence type="ECO:0000256" key="4">
    <source>
        <dbReference type="RuleBase" id="RU000304"/>
    </source>
</evidence>
<dbReference type="InterPro" id="IPR008271">
    <property type="entry name" value="Ser/Thr_kinase_AS"/>
</dbReference>
<dbReference type="CDD" id="cd00180">
    <property type="entry name" value="PKc"/>
    <property type="match status" value="1"/>
</dbReference>
<feature type="binding site" evidence="3">
    <location>
        <position position="136"/>
    </location>
    <ligand>
        <name>ATP</name>
        <dbReference type="ChEBI" id="CHEBI:30616"/>
    </ligand>
</feature>
<dbReference type="SMART" id="SM00220">
    <property type="entry name" value="S_TKc"/>
    <property type="match status" value="1"/>
</dbReference>
<evidence type="ECO:0000256" key="3">
    <source>
        <dbReference type="PROSITE-ProRule" id="PRU10141"/>
    </source>
</evidence>
<feature type="non-terminal residue" evidence="6">
    <location>
        <position position="1"/>
    </location>
</feature>
<dbReference type="GO" id="GO:0005737">
    <property type="term" value="C:cytoplasm"/>
    <property type="evidence" value="ECO:0007669"/>
    <property type="project" value="TreeGrafter"/>
</dbReference>
<sequence>TSYTDKDITDIARLLEETRRTSWGKIPRIYTVLRLIGQIPFIESFLDEGLNDMWLPFKMSQLPSTMSGTARNRFVECQNMVLTKAMNLENTAIKRHTHFGKGEELPLDIGEELGQGGYGSVHQAYSPLSGRTYALKRFRRAKQNAREIESFMTELQILQRINHHHCIELVASYTDSKFFGLLMAPVADCNLSAFYGHVASNEANKKILRTFFGCLAHALQFLHNSKVRHRDIKPENILVKGSAVYLADFAISLDWESLTRSTTTADSAKSWTYCAPEVASHQKRNSSSDVWSLGCVFLEMAIVLEGFTTQELREAMCAHSGRCRFYENLEVCTEWIGRLDNQEDNSNNQILSCIR</sequence>
<dbReference type="AlphaFoldDB" id="A0A8K0R4G0"/>
<evidence type="ECO:0000256" key="2">
    <source>
        <dbReference type="ARBA" id="ARBA00022840"/>
    </source>
</evidence>
<evidence type="ECO:0000256" key="1">
    <source>
        <dbReference type="ARBA" id="ARBA00022741"/>
    </source>
</evidence>
<gene>
    <name evidence="6" type="ORF">FB567DRAFT_602457</name>
</gene>
<evidence type="ECO:0000313" key="6">
    <source>
        <dbReference type="EMBL" id="KAH7086896.1"/>
    </source>
</evidence>
<keyword evidence="7" id="KW-1185">Reference proteome</keyword>